<dbReference type="PROSITE" id="PS51194">
    <property type="entry name" value="HELICASE_CTER"/>
    <property type="match status" value="1"/>
</dbReference>
<dbReference type="Gene3D" id="3.40.50.300">
    <property type="entry name" value="P-loop containing nucleotide triphosphate hydrolases"/>
    <property type="match status" value="1"/>
</dbReference>
<protein>
    <recommendedName>
        <fullName evidence="10">P-loop containing nucleoside triphosphate hydrolase protein</fullName>
    </recommendedName>
</protein>
<keyword evidence="3" id="KW-0067">ATP-binding</keyword>
<sequence>MAPSWGLFLVAWPQLWDNEVFSEVTGIRRPIYMDDPVPAMPGLFATDTDKQQLREFVQRVQHTAGKDQKETVWSAKRAPAELRNRLNKWAGYVKKRPGFTLHRKVQDILVEMQMDHWAQLAHSNNPRDLKSIDMPVQIIVGKCGEQILELLFDDPPRLMGEGLSSMLTMLVTIVTGGMRSEVNRTLNKIEQLEKGVEDDAAELYNPKIEAKRLKAIINSITTNSTKLIEARAKTRRAEDEEKNTNLQERMKAIRDAMESKKARAMPDETFRMIAQMTNEAQLEDERQALDAALEAQPVEHDYEPVGHGKPMENWNLDDELGHLNGRSRKDIYISLGIPNEHLPTLTTWRDQYRCHDTWTEQEDPAPEDHKVPAELKWHQVVGLRRMAEAMMAHKSLLVLDEVGVGKTLQVLALIAYRILCFRSVEVHNKLCGDFAKDPVETLQPGIVVIVLPPTLIKQWRGEIETWFRYNSVFIAEYTTKYSKEVRRKWWEAFVSQRDYPAHHKIVLASRGAVFTDAEHCFTNKGKVRPEKVENTLFGAEIGLLIADEIHEIRNPGHRLTTMMELRARVGLSSMKHAAYNVKDPVQIGRIMGVPGCTETVVKQFERRLRQARTIDNNRRKADGSAVNVERAKALRGERISTEEYEVPKAQRECIATLKTLFKGWAMRRTIRSLDNEGNPIWGADPPIEIYIFGKLYEHERKAIAERVAEDIDDGDVGQWQSNFYYDVRKILVHVNFYRYDVARAGKDYTGPAAWQLPQTLEEYQQLPSTKIDLAVEIIKHHLAMTGAAPLVNACLHGDRLGPGSEEWDKYTNALVPSVEAFRHRPSIGPTPAASTRITPDAVSNADESSDSPAAPGSYAGSEMGGDGDKATSEDDEYRDDNDTTDSTDVGESKEEDDSEDEDEDDDDDADATRPEEYVPLWDTTLPDKIVVYSFFTQQQQLLKKVLEFHGIHALLLHGSLSRKKRAEVLQKFRQSPVGCVLIVTSVGITGLNLDCANIVIFLSSMWSGQEDRQFIGRVWRSPQTKPVLVYRPLAMEVNESSLSNIAFSKEEMHDDFISPADDERSSLISTAAAEALLKGVEEIGVPGSSSNKGRGRGRGRGRARGARRKEPSTRAVVESEDELPVVSAPSQAEQTPGGSSRTSAKPSRKRQRKSSTPIREANDAGMGHETQATTTTAAAGGQGALSSVSPPVPTASATGNEDRALGDGGGASQVDSSSGVKQPGKRRRTSSGPTRAGGDTRLGEGTQGAVVAGAAGGHAARGRSPSPAAQDPPPLDEPRSPTDDSGAPRAGSEPVLHGTPASPAAKAASGGPSSAAPRDTAASCPPPVKVGKDSGGGWDEKASPGGHPSAARRGATMPPRSAAGAGDDGPGEEASTGGRPSAAPRRATTPPRPTAAPGGDGSREEASTGGRPSAAPRGATAPPRPTAAPGGDGSREEASTGGRPSAAPRGATTPPRPTAAPGGDGSREEASTGGLPSAGSPGDTMPEQPGRDLPEARSPRRAQRAGTARGPVVQMRLEDETMSEAVDSMLVGSYG</sequence>
<evidence type="ECO:0000259" key="7">
    <source>
        <dbReference type="PROSITE" id="PS51194"/>
    </source>
</evidence>
<dbReference type="InterPro" id="IPR001650">
    <property type="entry name" value="Helicase_C-like"/>
</dbReference>
<evidence type="ECO:0008006" key="10">
    <source>
        <dbReference type="Google" id="ProtNLM"/>
    </source>
</evidence>
<comment type="caution">
    <text evidence="8">The sequence shown here is derived from an EMBL/GenBank/DDBJ whole genome shotgun (WGS) entry which is preliminary data.</text>
</comment>
<dbReference type="CDD" id="cd18793">
    <property type="entry name" value="SF2_C_SNF"/>
    <property type="match status" value="1"/>
</dbReference>
<feature type="compositionally biased region" description="Basic and acidic residues" evidence="5">
    <location>
        <begin position="1489"/>
        <end position="1498"/>
    </location>
</feature>
<dbReference type="Gene3D" id="3.40.50.10810">
    <property type="entry name" value="Tandem AAA-ATPase domain"/>
    <property type="match status" value="1"/>
</dbReference>
<evidence type="ECO:0000256" key="5">
    <source>
        <dbReference type="SAM" id="MobiDB-lite"/>
    </source>
</evidence>
<keyword evidence="9" id="KW-1185">Reference proteome</keyword>
<dbReference type="InterPro" id="IPR014001">
    <property type="entry name" value="Helicase_ATP-bd"/>
</dbReference>
<dbReference type="OrthoDB" id="2803695at2759"/>
<dbReference type="GO" id="GO:0016787">
    <property type="term" value="F:hydrolase activity"/>
    <property type="evidence" value="ECO:0007669"/>
    <property type="project" value="UniProtKB-KW"/>
</dbReference>
<name>A0A9P3GS27_9APHY</name>
<evidence type="ECO:0000313" key="9">
    <source>
        <dbReference type="Proteomes" id="UP000703269"/>
    </source>
</evidence>
<dbReference type="Pfam" id="PF00176">
    <property type="entry name" value="SNF2-rel_dom"/>
    <property type="match status" value="1"/>
</dbReference>
<dbReference type="InterPro" id="IPR038718">
    <property type="entry name" value="SNF2-like_sf"/>
</dbReference>
<feature type="region of interest" description="Disordered" evidence="5">
    <location>
        <begin position="1083"/>
        <end position="1514"/>
    </location>
</feature>
<dbReference type="SMART" id="SM00490">
    <property type="entry name" value="HELICc"/>
    <property type="match status" value="1"/>
</dbReference>
<feature type="compositionally biased region" description="Acidic residues" evidence="5">
    <location>
        <begin position="893"/>
        <end position="909"/>
    </location>
</feature>
<evidence type="ECO:0000256" key="2">
    <source>
        <dbReference type="ARBA" id="ARBA00022801"/>
    </source>
</evidence>
<dbReference type="InterPro" id="IPR027417">
    <property type="entry name" value="P-loop_NTPase"/>
</dbReference>
<evidence type="ECO:0000256" key="3">
    <source>
        <dbReference type="ARBA" id="ARBA00022840"/>
    </source>
</evidence>
<dbReference type="SUPFAM" id="SSF52540">
    <property type="entry name" value="P-loop containing nucleoside triphosphate hydrolases"/>
    <property type="match status" value="2"/>
</dbReference>
<feature type="compositionally biased region" description="Low complexity" evidence="5">
    <location>
        <begin position="1443"/>
        <end position="1453"/>
    </location>
</feature>
<accession>A0A9P3GS27</accession>
<feature type="coiled-coil region" evidence="4">
    <location>
        <begin position="229"/>
        <end position="263"/>
    </location>
</feature>
<feature type="compositionally biased region" description="Low complexity" evidence="5">
    <location>
        <begin position="1408"/>
        <end position="1421"/>
    </location>
</feature>
<gene>
    <name evidence="8" type="ORF">PsYK624_160520</name>
</gene>
<feature type="domain" description="Helicase C-terminal" evidence="7">
    <location>
        <begin position="904"/>
        <end position="1068"/>
    </location>
</feature>
<dbReference type="Proteomes" id="UP000703269">
    <property type="component" value="Unassembled WGS sequence"/>
</dbReference>
<reference evidence="8 9" key="1">
    <citation type="submission" date="2021-08" db="EMBL/GenBank/DDBJ databases">
        <title>Draft Genome Sequence of Phanerochaete sordida strain YK-624.</title>
        <authorList>
            <person name="Mori T."/>
            <person name="Dohra H."/>
            <person name="Suzuki T."/>
            <person name="Kawagishi H."/>
            <person name="Hirai H."/>
        </authorList>
    </citation>
    <scope>NUCLEOTIDE SEQUENCE [LARGE SCALE GENOMIC DNA]</scope>
    <source>
        <strain evidence="8 9">YK-624</strain>
    </source>
</reference>
<evidence type="ECO:0000256" key="4">
    <source>
        <dbReference type="SAM" id="Coils"/>
    </source>
</evidence>
<keyword evidence="2" id="KW-0378">Hydrolase</keyword>
<feature type="compositionally biased region" description="Low complexity" evidence="5">
    <location>
        <begin position="1170"/>
        <end position="1198"/>
    </location>
</feature>
<proteinExistence type="predicted"/>
<feature type="compositionally biased region" description="Polar residues" evidence="5">
    <location>
        <begin position="1128"/>
        <end position="1145"/>
    </location>
</feature>
<dbReference type="PANTHER" id="PTHR10799">
    <property type="entry name" value="SNF2/RAD54 HELICASE FAMILY"/>
    <property type="match status" value="1"/>
</dbReference>
<dbReference type="PROSITE" id="PS51192">
    <property type="entry name" value="HELICASE_ATP_BIND_1"/>
    <property type="match status" value="1"/>
</dbReference>
<dbReference type="SMART" id="SM00487">
    <property type="entry name" value="DEXDc"/>
    <property type="match status" value="1"/>
</dbReference>
<feature type="domain" description="Helicase ATP-binding" evidence="6">
    <location>
        <begin position="387"/>
        <end position="572"/>
    </location>
</feature>
<organism evidence="8 9">
    <name type="scientific">Phanerochaete sordida</name>
    <dbReference type="NCBI Taxonomy" id="48140"/>
    <lineage>
        <taxon>Eukaryota</taxon>
        <taxon>Fungi</taxon>
        <taxon>Dikarya</taxon>
        <taxon>Basidiomycota</taxon>
        <taxon>Agaricomycotina</taxon>
        <taxon>Agaricomycetes</taxon>
        <taxon>Polyporales</taxon>
        <taxon>Phanerochaetaceae</taxon>
        <taxon>Phanerochaete</taxon>
    </lineage>
</organism>
<dbReference type="InterPro" id="IPR049730">
    <property type="entry name" value="SNF2/RAD54-like_C"/>
</dbReference>
<dbReference type="InterPro" id="IPR000330">
    <property type="entry name" value="SNF2_N"/>
</dbReference>
<feature type="region of interest" description="Disordered" evidence="5">
    <location>
        <begin position="822"/>
        <end position="918"/>
    </location>
</feature>
<feature type="compositionally biased region" description="Acidic residues" evidence="5">
    <location>
        <begin position="873"/>
        <end position="885"/>
    </location>
</feature>
<feature type="compositionally biased region" description="Basic residues" evidence="5">
    <location>
        <begin position="1093"/>
        <end position="1107"/>
    </location>
</feature>
<evidence type="ECO:0000259" key="6">
    <source>
        <dbReference type="PROSITE" id="PS51192"/>
    </source>
</evidence>
<feature type="compositionally biased region" description="Low complexity" evidence="5">
    <location>
        <begin position="1372"/>
        <end position="1389"/>
    </location>
</feature>
<evidence type="ECO:0000256" key="1">
    <source>
        <dbReference type="ARBA" id="ARBA00022741"/>
    </source>
</evidence>
<dbReference type="Pfam" id="PF00271">
    <property type="entry name" value="Helicase_C"/>
    <property type="match status" value="1"/>
</dbReference>
<keyword evidence="4" id="KW-0175">Coiled coil</keyword>
<dbReference type="EMBL" id="BPQB01000120">
    <property type="protein sequence ID" value="GJE99781.1"/>
    <property type="molecule type" value="Genomic_DNA"/>
</dbReference>
<keyword evidence="1" id="KW-0547">Nucleotide-binding</keyword>
<feature type="compositionally biased region" description="Low complexity" evidence="5">
    <location>
        <begin position="1300"/>
        <end position="1317"/>
    </location>
</feature>
<evidence type="ECO:0000313" key="8">
    <source>
        <dbReference type="EMBL" id="GJE99781.1"/>
    </source>
</evidence>
<dbReference type="GO" id="GO:0005524">
    <property type="term" value="F:ATP binding"/>
    <property type="evidence" value="ECO:0007669"/>
    <property type="project" value="InterPro"/>
</dbReference>